<sequence>MEDGGRCLKGYSEEVELGNERAMVSKGDTLLMTKTMELPCREVKESFTSKYTASKNVGFSSTLHIMGNPLPYNHPIPIPSQRGQTIE</sequence>
<dbReference type="KEGG" id="qsa:O6P43_033686"/>
<dbReference type="EMBL" id="JARAOO010000014">
    <property type="protein sequence ID" value="KAJ7944259.1"/>
    <property type="molecule type" value="Genomic_DNA"/>
</dbReference>
<comment type="caution">
    <text evidence="1">The sequence shown here is derived from an EMBL/GenBank/DDBJ whole genome shotgun (WGS) entry which is preliminary data.</text>
</comment>
<name>A0AAD7KQP6_QUISA</name>
<accession>A0AAD7KQP6</accession>
<reference evidence="1" key="1">
    <citation type="journal article" date="2023" name="Science">
        <title>Elucidation of the pathway for biosynthesis of saponin adjuvants from the soapbark tree.</title>
        <authorList>
            <person name="Reed J."/>
            <person name="Orme A."/>
            <person name="El-Demerdash A."/>
            <person name="Owen C."/>
            <person name="Martin L.B.B."/>
            <person name="Misra R.C."/>
            <person name="Kikuchi S."/>
            <person name="Rejzek M."/>
            <person name="Martin A.C."/>
            <person name="Harkess A."/>
            <person name="Leebens-Mack J."/>
            <person name="Louveau T."/>
            <person name="Stephenson M.J."/>
            <person name="Osbourn A."/>
        </authorList>
    </citation>
    <scope>NUCLEOTIDE SEQUENCE</scope>
    <source>
        <strain evidence="1">S10</strain>
    </source>
</reference>
<protein>
    <submittedName>
        <fullName evidence="1">Uncharacterized protein</fullName>
    </submittedName>
</protein>
<dbReference type="AlphaFoldDB" id="A0AAD7KQP6"/>
<evidence type="ECO:0000313" key="1">
    <source>
        <dbReference type="EMBL" id="KAJ7944259.1"/>
    </source>
</evidence>
<keyword evidence="2" id="KW-1185">Reference proteome</keyword>
<dbReference type="Proteomes" id="UP001163823">
    <property type="component" value="Chromosome 14"/>
</dbReference>
<proteinExistence type="predicted"/>
<evidence type="ECO:0000313" key="2">
    <source>
        <dbReference type="Proteomes" id="UP001163823"/>
    </source>
</evidence>
<gene>
    <name evidence="1" type="ORF">O6P43_033686</name>
</gene>
<organism evidence="1 2">
    <name type="scientific">Quillaja saponaria</name>
    <name type="common">Soap bark tree</name>
    <dbReference type="NCBI Taxonomy" id="32244"/>
    <lineage>
        <taxon>Eukaryota</taxon>
        <taxon>Viridiplantae</taxon>
        <taxon>Streptophyta</taxon>
        <taxon>Embryophyta</taxon>
        <taxon>Tracheophyta</taxon>
        <taxon>Spermatophyta</taxon>
        <taxon>Magnoliopsida</taxon>
        <taxon>eudicotyledons</taxon>
        <taxon>Gunneridae</taxon>
        <taxon>Pentapetalae</taxon>
        <taxon>rosids</taxon>
        <taxon>fabids</taxon>
        <taxon>Fabales</taxon>
        <taxon>Quillajaceae</taxon>
        <taxon>Quillaja</taxon>
    </lineage>
</organism>